<gene>
    <name evidence="1" type="ORF">L6452_22679</name>
</gene>
<sequence>MYLKVLPWLISPYLKVLSWLILGFIQVGVDIEMEMEMEMVLGFFSVETKSLPLTRDMEEEHQNCGLSMVCDTDLEEEHRFVEFGGQTKV</sequence>
<reference evidence="2" key="1">
    <citation type="journal article" date="2022" name="Mol. Ecol. Resour.">
        <title>The genomes of chicory, endive, great burdock and yacon provide insights into Asteraceae palaeo-polyploidization history and plant inulin production.</title>
        <authorList>
            <person name="Fan W."/>
            <person name="Wang S."/>
            <person name="Wang H."/>
            <person name="Wang A."/>
            <person name="Jiang F."/>
            <person name="Liu H."/>
            <person name="Zhao H."/>
            <person name="Xu D."/>
            <person name="Zhang Y."/>
        </authorList>
    </citation>
    <scope>NUCLEOTIDE SEQUENCE [LARGE SCALE GENOMIC DNA]</scope>
    <source>
        <strain evidence="2">cv. Niubang</strain>
    </source>
</reference>
<proteinExistence type="predicted"/>
<protein>
    <submittedName>
        <fullName evidence="1">Uncharacterized protein</fullName>
    </submittedName>
</protein>
<evidence type="ECO:0000313" key="2">
    <source>
        <dbReference type="Proteomes" id="UP001055879"/>
    </source>
</evidence>
<organism evidence="1 2">
    <name type="scientific">Arctium lappa</name>
    <name type="common">Greater burdock</name>
    <name type="synonym">Lappa major</name>
    <dbReference type="NCBI Taxonomy" id="4217"/>
    <lineage>
        <taxon>Eukaryota</taxon>
        <taxon>Viridiplantae</taxon>
        <taxon>Streptophyta</taxon>
        <taxon>Embryophyta</taxon>
        <taxon>Tracheophyta</taxon>
        <taxon>Spermatophyta</taxon>
        <taxon>Magnoliopsida</taxon>
        <taxon>eudicotyledons</taxon>
        <taxon>Gunneridae</taxon>
        <taxon>Pentapetalae</taxon>
        <taxon>asterids</taxon>
        <taxon>campanulids</taxon>
        <taxon>Asterales</taxon>
        <taxon>Asteraceae</taxon>
        <taxon>Carduoideae</taxon>
        <taxon>Cardueae</taxon>
        <taxon>Arctiinae</taxon>
        <taxon>Arctium</taxon>
    </lineage>
</organism>
<accession>A0ACB9B0U6</accession>
<name>A0ACB9B0U6_ARCLA</name>
<dbReference type="EMBL" id="CM042053">
    <property type="protein sequence ID" value="KAI3715693.1"/>
    <property type="molecule type" value="Genomic_DNA"/>
</dbReference>
<evidence type="ECO:0000313" key="1">
    <source>
        <dbReference type="EMBL" id="KAI3715693.1"/>
    </source>
</evidence>
<comment type="caution">
    <text evidence="1">The sequence shown here is derived from an EMBL/GenBank/DDBJ whole genome shotgun (WGS) entry which is preliminary data.</text>
</comment>
<dbReference type="Proteomes" id="UP001055879">
    <property type="component" value="Linkage Group LG07"/>
</dbReference>
<keyword evidence="2" id="KW-1185">Reference proteome</keyword>
<reference evidence="1 2" key="2">
    <citation type="journal article" date="2022" name="Mol. Ecol. Resour.">
        <title>The genomes of chicory, endive, great burdock and yacon provide insights into Asteraceae paleo-polyploidization history and plant inulin production.</title>
        <authorList>
            <person name="Fan W."/>
            <person name="Wang S."/>
            <person name="Wang H."/>
            <person name="Wang A."/>
            <person name="Jiang F."/>
            <person name="Liu H."/>
            <person name="Zhao H."/>
            <person name="Xu D."/>
            <person name="Zhang Y."/>
        </authorList>
    </citation>
    <scope>NUCLEOTIDE SEQUENCE [LARGE SCALE GENOMIC DNA]</scope>
    <source>
        <strain evidence="2">cv. Niubang</strain>
    </source>
</reference>